<dbReference type="GO" id="GO:0005886">
    <property type="term" value="C:plasma membrane"/>
    <property type="evidence" value="ECO:0007669"/>
    <property type="project" value="UniProtKB-SubCell"/>
</dbReference>
<dbReference type="GO" id="GO:0006865">
    <property type="term" value="P:amino acid transport"/>
    <property type="evidence" value="ECO:0007669"/>
    <property type="project" value="InterPro"/>
</dbReference>
<evidence type="ECO:0000256" key="6">
    <source>
        <dbReference type="SAM" id="Phobius"/>
    </source>
</evidence>
<dbReference type="AlphaFoldDB" id="A0A381PGB2"/>
<feature type="transmembrane region" description="Helical" evidence="6">
    <location>
        <begin position="106"/>
        <end position="128"/>
    </location>
</feature>
<evidence type="ECO:0008006" key="8">
    <source>
        <dbReference type="Google" id="ProtNLM"/>
    </source>
</evidence>
<dbReference type="PANTHER" id="PTHR38825:SF2">
    <property type="entry name" value="LYSINE TRANSPORTER LYSE"/>
    <property type="match status" value="1"/>
</dbReference>
<evidence type="ECO:0000256" key="1">
    <source>
        <dbReference type="ARBA" id="ARBA00004651"/>
    </source>
</evidence>
<keyword evidence="3 6" id="KW-0812">Transmembrane</keyword>
<feature type="transmembrane region" description="Helical" evidence="6">
    <location>
        <begin position="134"/>
        <end position="158"/>
    </location>
</feature>
<feature type="transmembrane region" description="Helical" evidence="6">
    <location>
        <begin position="64"/>
        <end position="85"/>
    </location>
</feature>
<sequence>MTIGFLLGAPAGIAPGPMLVLIISEAFRHGIRAGAKVAFIPLLTDLPIVLVSGILFAKLSNVDLLLGVISLAGAIFLTYLGSSSIKIASVEIPDYTPKPIHLRELMIANLVSPNPYLFWFTVGAPLMVRSFQQSFSLGAAFIFSFYLGLVGVKFMLAIVAGKSRSFLQGIWYRRIMQFLGFALIGFAFFLLRDGIILLGLYPQG</sequence>
<dbReference type="InterPro" id="IPR001123">
    <property type="entry name" value="LeuE-type"/>
</dbReference>
<dbReference type="Pfam" id="PF01810">
    <property type="entry name" value="LysE"/>
    <property type="match status" value="1"/>
</dbReference>
<dbReference type="PANTHER" id="PTHR38825">
    <property type="entry name" value="LYSINE EXPORTER PROTEIN (LYSE/YGGA)"/>
    <property type="match status" value="1"/>
</dbReference>
<keyword evidence="2" id="KW-1003">Cell membrane</keyword>
<organism evidence="7">
    <name type="scientific">marine metagenome</name>
    <dbReference type="NCBI Taxonomy" id="408172"/>
    <lineage>
        <taxon>unclassified sequences</taxon>
        <taxon>metagenomes</taxon>
        <taxon>ecological metagenomes</taxon>
    </lineage>
</organism>
<dbReference type="EMBL" id="UINC01000974">
    <property type="protein sequence ID" value="SUZ66056.1"/>
    <property type="molecule type" value="Genomic_DNA"/>
</dbReference>
<protein>
    <recommendedName>
        <fullName evidence="8">LysE family translocator</fullName>
    </recommendedName>
</protein>
<name>A0A381PGB2_9ZZZZ</name>
<feature type="transmembrane region" description="Helical" evidence="6">
    <location>
        <begin position="39"/>
        <end position="58"/>
    </location>
</feature>
<comment type="subcellular location">
    <subcellularLocation>
        <location evidence="1">Cell membrane</location>
        <topology evidence="1">Multi-pass membrane protein</topology>
    </subcellularLocation>
</comment>
<keyword evidence="5 6" id="KW-0472">Membrane</keyword>
<keyword evidence="4 6" id="KW-1133">Transmembrane helix</keyword>
<evidence type="ECO:0000256" key="2">
    <source>
        <dbReference type="ARBA" id="ARBA00022475"/>
    </source>
</evidence>
<evidence type="ECO:0000256" key="3">
    <source>
        <dbReference type="ARBA" id="ARBA00022692"/>
    </source>
</evidence>
<accession>A0A381PGB2</accession>
<proteinExistence type="predicted"/>
<feature type="transmembrane region" description="Helical" evidence="6">
    <location>
        <begin position="178"/>
        <end position="201"/>
    </location>
</feature>
<reference evidence="7" key="1">
    <citation type="submission" date="2018-05" db="EMBL/GenBank/DDBJ databases">
        <authorList>
            <person name="Lanie J.A."/>
            <person name="Ng W.-L."/>
            <person name="Kazmierczak K.M."/>
            <person name="Andrzejewski T.M."/>
            <person name="Davidsen T.M."/>
            <person name="Wayne K.J."/>
            <person name="Tettelin H."/>
            <person name="Glass J.I."/>
            <person name="Rusch D."/>
            <person name="Podicherti R."/>
            <person name="Tsui H.-C.T."/>
            <person name="Winkler M.E."/>
        </authorList>
    </citation>
    <scope>NUCLEOTIDE SEQUENCE</scope>
</reference>
<gene>
    <name evidence="7" type="ORF">METZ01_LOCUS18910</name>
</gene>
<evidence type="ECO:0000256" key="4">
    <source>
        <dbReference type="ARBA" id="ARBA00022989"/>
    </source>
</evidence>
<evidence type="ECO:0000256" key="5">
    <source>
        <dbReference type="ARBA" id="ARBA00023136"/>
    </source>
</evidence>
<evidence type="ECO:0000313" key="7">
    <source>
        <dbReference type="EMBL" id="SUZ66056.1"/>
    </source>
</evidence>
<feature type="transmembrane region" description="Helical" evidence="6">
    <location>
        <begin position="6"/>
        <end position="27"/>
    </location>
</feature>